<protein>
    <submittedName>
        <fullName evidence="7">RNA polymerase subunit sigma</fullName>
    </submittedName>
</protein>
<dbReference type="AlphaFoldDB" id="A0A261SP09"/>
<dbReference type="Gene3D" id="1.10.1740.10">
    <property type="match status" value="1"/>
</dbReference>
<feature type="domain" description="RNA polymerase sigma factor 70 region 4 type 2" evidence="6">
    <location>
        <begin position="111"/>
        <end position="163"/>
    </location>
</feature>
<dbReference type="RefSeq" id="WP_094825498.1">
    <property type="nucleotide sequence ID" value="NZ_NEVL01000002.1"/>
</dbReference>
<reference evidence="7 8" key="1">
    <citation type="submission" date="2017-05" db="EMBL/GenBank/DDBJ databases">
        <title>Complete and WGS of Bordetella genogroups.</title>
        <authorList>
            <person name="Spilker T."/>
            <person name="LiPuma J."/>
        </authorList>
    </citation>
    <scope>NUCLEOTIDE SEQUENCE [LARGE SCALE GENOMIC DNA]</scope>
    <source>
        <strain evidence="7 8">AU17610</strain>
    </source>
</reference>
<name>A0A261SP09_9BORD</name>
<evidence type="ECO:0000256" key="2">
    <source>
        <dbReference type="ARBA" id="ARBA00023015"/>
    </source>
</evidence>
<dbReference type="Proteomes" id="UP000217005">
    <property type="component" value="Unassembled WGS sequence"/>
</dbReference>
<dbReference type="SUPFAM" id="SSF88946">
    <property type="entry name" value="Sigma2 domain of RNA polymerase sigma factors"/>
    <property type="match status" value="1"/>
</dbReference>
<accession>A0A261SP09</accession>
<dbReference type="EMBL" id="NEVL01000002">
    <property type="protein sequence ID" value="OZI39124.1"/>
    <property type="molecule type" value="Genomic_DNA"/>
</dbReference>
<comment type="similarity">
    <text evidence="1">Belongs to the sigma-70 factor family. ECF subfamily.</text>
</comment>
<keyword evidence="2" id="KW-0805">Transcription regulation</keyword>
<feature type="domain" description="RNA polymerase sigma-70 region 2" evidence="5">
    <location>
        <begin position="14"/>
        <end position="80"/>
    </location>
</feature>
<comment type="caution">
    <text evidence="7">The sequence shown here is derived from an EMBL/GenBank/DDBJ whole genome shotgun (WGS) entry which is preliminary data.</text>
</comment>
<dbReference type="NCBIfam" id="TIGR02937">
    <property type="entry name" value="sigma70-ECF"/>
    <property type="match status" value="1"/>
</dbReference>
<dbReference type="InterPro" id="IPR013249">
    <property type="entry name" value="RNA_pol_sigma70_r4_t2"/>
</dbReference>
<dbReference type="GO" id="GO:0016987">
    <property type="term" value="F:sigma factor activity"/>
    <property type="evidence" value="ECO:0007669"/>
    <property type="project" value="UniProtKB-KW"/>
</dbReference>
<evidence type="ECO:0000313" key="7">
    <source>
        <dbReference type="EMBL" id="OZI39124.1"/>
    </source>
</evidence>
<dbReference type="GO" id="GO:0006352">
    <property type="term" value="P:DNA-templated transcription initiation"/>
    <property type="evidence" value="ECO:0007669"/>
    <property type="project" value="InterPro"/>
</dbReference>
<keyword evidence="4" id="KW-0804">Transcription</keyword>
<dbReference type="PANTHER" id="PTHR43133:SF63">
    <property type="entry name" value="RNA POLYMERASE SIGMA FACTOR FECI-RELATED"/>
    <property type="match status" value="1"/>
</dbReference>
<dbReference type="SUPFAM" id="SSF88659">
    <property type="entry name" value="Sigma3 and sigma4 domains of RNA polymerase sigma factors"/>
    <property type="match status" value="1"/>
</dbReference>
<evidence type="ECO:0000256" key="4">
    <source>
        <dbReference type="ARBA" id="ARBA00023163"/>
    </source>
</evidence>
<evidence type="ECO:0000256" key="1">
    <source>
        <dbReference type="ARBA" id="ARBA00010641"/>
    </source>
</evidence>
<dbReference type="GO" id="GO:0003677">
    <property type="term" value="F:DNA binding"/>
    <property type="evidence" value="ECO:0007669"/>
    <property type="project" value="InterPro"/>
</dbReference>
<dbReference type="Gene3D" id="1.10.10.10">
    <property type="entry name" value="Winged helix-like DNA-binding domain superfamily/Winged helix DNA-binding domain"/>
    <property type="match status" value="1"/>
</dbReference>
<evidence type="ECO:0000259" key="5">
    <source>
        <dbReference type="Pfam" id="PF04542"/>
    </source>
</evidence>
<evidence type="ECO:0000259" key="6">
    <source>
        <dbReference type="Pfam" id="PF08281"/>
    </source>
</evidence>
<dbReference type="Pfam" id="PF08281">
    <property type="entry name" value="Sigma70_r4_2"/>
    <property type="match status" value="1"/>
</dbReference>
<dbReference type="InterPro" id="IPR039425">
    <property type="entry name" value="RNA_pol_sigma-70-like"/>
</dbReference>
<dbReference type="InterPro" id="IPR014284">
    <property type="entry name" value="RNA_pol_sigma-70_dom"/>
</dbReference>
<evidence type="ECO:0000256" key="3">
    <source>
        <dbReference type="ARBA" id="ARBA00023082"/>
    </source>
</evidence>
<organism evidence="7 8">
    <name type="scientific">Bordetella genomosp. 1</name>
    <dbReference type="NCBI Taxonomy" id="1395607"/>
    <lineage>
        <taxon>Bacteria</taxon>
        <taxon>Pseudomonadati</taxon>
        <taxon>Pseudomonadota</taxon>
        <taxon>Betaproteobacteria</taxon>
        <taxon>Burkholderiales</taxon>
        <taxon>Alcaligenaceae</taxon>
        <taxon>Bordetella</taxon>
    </lineage>
</organism>
<dbReference type="InterPro" id="IPR007627">
    <property type="entry name" value="RNA_pol_sigma70_r2"/>
</dbReference>
<sequence length="175" mass="19324">MSVTETPSHRIAHLYGDHHGWLQSWFHRRLGNAADAADLAHDVFVRLLTAPRQFENAPQARGYLRTVANGVCVDFWRRRSLEQAWLEALAQQPEPTAPSAEQHAAALEALHEIDAMLRSLPPKAASAFVMAVACDMTDQEVADALGVSSRMVRKYVAQAMLCCMRLEARHAGAAP</sequence>
<keyword evidence="3" id="KW-0731">Sigma factor</keyword>
<gene>
    <name evidence="7" type="ORF">CEG14_06235</name>
</gene>
<dbReference type="InterPro" id="IPR013324">
    <property type="entry name" value="RNA_pol_sigma_r3/r4-like"/>
</dbReference>
<evidence type="ECO:0000313" key="8">
    <source>
        <dbReference type="Proteomes" id="UP000217005"/>
    </source>
</evidence>
<dbReference type="Pfam" id="PF04542">
    <property type="entry name" value="Sigma70_r2"/>
    <property type="match status" value="1"/>
</dbReference>
<proteinExistence type="inferred from homology"/>
<dbReference type="OrthoDB" id="8536462at2"/>
<dbReference type="InterPro" id="IPR036388">
    <property type="entry name" value="WH-like_DNA-bd_sf"/>
</dbReference>
<dbReference type="PANTHER" id="PTHR43133">
    <property type="entry name" value="RNA POLYMERASE ECF-TYPE SIGMA FACTO"/>
    <property type="match status" value="1"/>
</dbReference>
<dbReference type="InterPro" id="IPR013325">
    <property type="entry name" value="RNA_pol_sigma_r2"/>
</dbReference>